<dbReference type="EMBL" id="MEUB01000023">
    <property type="protein sequence ID" value="OGC22968.1"/>
    <property type="molecule type" value="Genomic_DNA"/>
</dbReference>
<comment type="caution">
    <text evidence="1">The sequence shown here is derived from an EMBL/GenBank/DDBJ whole genome shotgun (WGS) entry which is preliminary data.</text>
</comment>
<dbReference type="AlphaFoldDB" id="A0A1F4SRA2"/>
<sequence>MDGISGISCFSWSALSFFPSSSSEEIQNETPMDAKGILKEFNKNKRIQDIKIGQVSSLTQETMAVTSINTDFMIIINKALFFLGYLTTAETSVPNWSWKVYSNDTVVALSQFERDNSITPGTIAGTPAPGKVIGKTILNTLERELKKPANS</sequence>
<dbReference type="Proteomes" id="UP000178417">
    <property type="component" value="Unassembled WGS sequence"/>
</dbReference>
<organism evidence="1 2">
    <name type="scientific">candidate division WOR-1 bacterium RIFOXYB2_FULL_37_13</name>
    <dbReference type="NCBI Taxonomy" id="1802579"/>
    <lineage>
        <taxon>Bacteria</taxon>
        <taxon>Bacillati</taxon>
        <taxon>Saganbacteria</taxon>
    </lineage>
</organism>
<reference evidence="1 2" key="1">
    <citation type="journal article" date="2016" name="Nat. Commun.">
        <title>Thousands of microbial genomes shed light on interconnected biogeochemical processes in an aquifer system.</title>
        <authorList>
            <person name="Anantharaman K."/>
            <person name="Brown C.T."/>
            <person name="Hug L.A."/>
            <person name="Sharon I."/>
            <person name="Castelle C.J."/>
            <person name="Probst A.J."/>
            <person name="Thomas B.C."/>
            <person name="Singh A."/>
            <person name="Wilkins M.J."/>
            <person name="Karaoz U."/>
            <person name="Brodie E.L."/>
            <person name="Williams K.H."/>
            <person name="Hubbard S.S."/>
            <person name="Banfield J.F."/>
        </authorList>
    </citation>
    <scope>NUCLEOTIDE SEQUENCE [LARGE SCALE GENOMIC DNA]</scope>
</reference>
<gene>
    <name evidence="1" type="ORF">A2310_04085</name>
</gene>
<name>A0A1F4SRA2_UNCSA</name>
<proteinExistence type="predicted"/>
<evidence type="ECO:0000313" key="1">
    <source>
        <dbReference type="EMBL" id="OGC22968.1"/>
    </source>
</evidence>
<protein>
    <submittedName>
        <fullName evidence="1">Uncharacterized protein</fullName>
    </submittedName>
</protein>
<accession>A0A1F4SRA2</accession>
<evidence type="ECO:0000313" key="2">
    <source>
        <dbReference type="Proteomes" id="UP000178417"/>
    </source>
</evidence>